<evidence type="ECO:0000256" key="3">
    <source>
        <dbReference type="ARBA" id="ARBA00013194"/>
    </source>
</evidence>
<evidence type="ECO:0000256" key="2">
    <source>
        <dbReference type="ARBA" id="ARBA00006577"/>
    </source>
</evidence>
<comment type="catalytic activity">
    <reaction evidence="1 6">
        <text>[protein]-peptidylproline (omega=180) = [protein]-peptidylproline (omega=0)</text>
        <dbReference type="Rhea" id="RHEA:16237"/>
        <dbReference type="Rhea" id="RHEA-COMP:10747"/>
        <dbReference type="Rhea" id="RHEA-COMP:10748"/>
        <dbReference type="ChEBI" id="CHEBI:83833"/>
        <dbReference type="ChEBI" id="CHEBI:83834"/>
        <dbReference type="EC" id="5.2.1.8"/>
    </reaction>
</comment>
<dbReference type="PROSITE" id="PS50059">
    <property type="entry name" value="FKBP_PPIASE"/>
    <property type="match status" value="1"/>
</dbReference>
<dbReference type="GO" id="GO:0003755">
    <property type="term" value="F:peptidyl-prolyl cis-trans isomerase activity"/>
    <property type="evidence" value="ECO:0007669"/>
    <property type="project" value="UniProtKB-KW"/>
</dbReference>
<sequence length="396" mass="43974">MNRFINIVFTALAVCITAAGCAQKVESDAHAEAKLYFDSWMQVHYPQLEKTGLGIYIIPELDDITEEGKLEPVADSQYVYVSYTARNLEGSVTEYTEEETARMLGDYVKGSNTYYGPKVFRRSSGFMYAGVNEMFTGMGKGDSRTAVIPGWLMTYNWLGSEQEFVENSSGTNSIYEIKVVDPIDNIEQWQIDSIGRFLSGGYIDNDFGYLSKDLGQYLSNNNMSSAKDSSDFYGFYFIEIKHGEELEKDSSDDDDSGTDSGSDGYNWDESHFFTTSGQNDTTIYINYVGRLLNGTVFDTNVQRVAQDNGLSGGSYTPAAIQWGDDYSSIQMTTDGSSTGSSVIQGFAMTLWRMHPFGKAIGIFYSNLGYGVQGSGEAIPPYSPLMFEIEIVEKPED</sequence>
<evidence type="ECO:0000313" key="8">
    <source>
        <dbReference type="EMBL" id="MBO8470979.1"/>
    </source>
</evidence>
<comment type="similarity">
    <text evidence="2">Belongs to the FKBP-type PPIase family.</text>
</comment>
<proteinExistence type="inferred from homology"/>
<protein>
    <recommendedName>
        <fullName evidence="3 6">peptidylprolyl isomerase</fullName>
        <ecNumber evidence="3 6">5.2.1.8</ecNumber>
    </recommendedName>
</protein>
<dbReference type="PANTHER" id="PTHR43811:SF23">
    <property type="entry name" value="FKBP-TYPE 22 KDA PEPTIDYL-PROLYL CIS-TRANS ISOMERASE"/>
    <property type="match status" value="1"/>
</dbReference>
<dbReference type="Gene3D" id="3.10.50.40">
    <property type="match status" value="2"/>
</dbReference>
<keyword evidence="4 6" id="KW-0697">Rotamase</keyword>
<reference evidence="8" key="2">
    <citation type="journal article" date="2021" name="PeerJ">
        <title>Extensive microbial diversity within the chicken gut microbiome revealed by metagenomics and culture.</title>
        <authorList>
            <person name="Gilroy R."/>
            <person name="Ravi A."/>
            <person name="Getino M."/>
            <person name="Pursley I."/>
            <person name="Horton D.L."/>
            <person name="Alikhan N.F."/>
            <person name="Baker D."/>
            <person name="Gharbi K."/>
            <person name="Hall N."/>
            <person name="Watson M."/>
            <person name="Adriaenssens E.M."/>
            <person name="Foster-Nyarko E."/>
            <person name="Jarju S."/>
            <person name="Secka A."/>
            <person name="Antonio M."/>
            <person name="Oren A."/>
            <person name="Chaudhuri R.R."/>
            <person name="La Ragione R."/>
            <person name="Hildebrand F."/>
            <person name="Pallen M.J."/>
        </authorList>
    </citation>
    <scope>NUCLEOTIDE SEQUENCE</scope>
    <source>
        <strain evidence="8">B2-22910</strain>
    </source>
</reference>
<keyword evidence="5 6" id="KW-0413">Isomerase</keyword>
<dbReference type="EC" id="5.2.1.8" evidence="3 6"/>
<organism evidence="8 9">
    <name type="scientific">Candidatus Cryptobacteroides faecavium</name>
    <dbReference type="NCBI Taxonomy" id="2840762"/>
    <lineage>
        <taxon>Bacteria</taxon>
        <taxon>Pseudomonadati</taxon>
        <taxon>Bacteroidota</taxon>
        <taxon>Bacteroidia</taxon>
        <taxon>Bacteroidales</taxon>
        <taxon>Candidatus Cryptobacteroides</taxon>
    </lineage>
</organism>
<evidence type="ECO:0000313" key="9">
    <source>
        <dbReference type="Proteomes" id="UP000823603"/>
    </source>
</evidence>
<reference evidence="8" key="1">
    <citation type="submission" date="2020-10" db="EMBL/GenBank/DDBJ databases">
        <authorList>
            <person name="Gilroy R."/>
        </authorList>
    </citation>
    <scope>NUCLEOTIDE SEQUENCE</scope>
    <source>
        <strain evidence="8">B2-22910</strain>
    </source>
</reference>
<dbReference type="EMBL" id="JADIMB010000059">
    <property type="protein sequence ID" value="MBO8470979.1"/>
    <property type="molecule type" value="Genomic_DNA"/>
</dbReference>
<dbReference type="InterPro" id="IPR001179">
    <property type="entry name" value="PPIase_FKBP_dom"/>
</dbReference>
<accession>A0A9D9IG94</accession>
<feature type="domain" description="PPIase FKBP-type" evidence="7">
    <location>
        <begin position="280"/>
        <end position="394"/>
    </location>
</feature>
<name>A0A9D9IG94_9BACT</name>
<evidence type="ECO:0000256" key="4">
    <source>
        <dbReference type="ARBA" id="ARBA00023110"/>
    </source>
</evidence>
<dbReference type="InterPro" id="IPR046357">
    <property type="entry name" value="PPIase_dom_sf"/>
</dbReference>
<dbReference type="SUPFAM" id="SSF54534">
    <property type="entry name" value="FKBP-like"/>
    <property type="match status" value="2"/>
</dbReference>
<dbReference type="AlphaFoldDB" id="A0A9D9IG94"/>
<evidence type="ECO:0000256" key="1">
    <source>
        <dbReference type="ARBA" id="ARBA00000971"/>
    </source>
</evidence>
<comment type="caution">
    <text evidence="8">The sequence shown here is derived from an EMBL/GenBank/DDBJ whole genome shotgun (WGS) entry which is preliminary data.</text>
</comment>
<dbReference type="Pfam" id="PF00254">
    <property type="entry name" value="FKBP_C"/>
    <property type="match status" value="1"/>
</dbReference>
<evidence type="ECO:0000256" key="5">
    <source>
        <dbReference type="ARBA" id="ARBA00023235"/>
    </source>
</evidence>
<dbReference type="Proteomes" id="UP000823603">
    <property type="component" value="Unassembled WGS sequence"/>
</dbReference>
<evidence type="ECO:0000259" key="7">
    <source>
        <dbReference type="PROSITE" id="PS50059"/>
    </source>
</evidence>
<dbReference type="PROSITE" id="PS51257">
    <property type="entry name" value="PROKAR_LIPOPROTEIN"/>
    <property type="match status" value="1"/>
</dbReference>
<gene>
    <name evidence="8" type="ORF">IAB82_04190</name>
</gene>
<dbReference type="PANTHER" id="PTHR43811">
    <property type="entry name" value="FKBP-TYPE PEPTIDYL-PROLYL CIS-TRANS ISOMERASE FKPA"/>
    <property type="match status" value="1"/>
</dbReference>
<evidence type="ECO:0000256" key="6">
    <source>
        <dbReference type="PROSITE-ProRule" id="PRU00277"/>
    </source>
</evidence>